<accession>K1J3J3</accession>
<proteinExistence type="predicted"/>
<protein>
    <submittedName>
        <fullName evidence="2">Uncharacterized protein</fullName>
    </submittedName>
</protein>
<name>K1J3J3_9GAMM</name>
<gene>
    <name evidence="2" type="ORF">HMPREF1171_03999</name>
</gene>
<dbReference type="AlphaFoldDB" id="K1J3J3"/>
<dbReference type="PATRIC" id="fig|1073377.4.peg.4062"/>
<keyword evidence="3" id="KW-1185">Reference proteome</keyword>
<feature type="region of interest" description="Disordered" evidence="1">
    <location>
        <begin position="106"/>
        <end position="150"/>
    </location>
</feature>
<sequence>MDIKPYSQQLAQSASNNRALATLSSADSGQGGGGWEDLVNLSSQRITGQAQQALTYEHLAKNSKLPPALDMSSDKGGVLQQLVDKALGFDRKQFNEIEEKLKAIADNKQLSAEERAEQSKPLNEQRDAMLQDAMDRLTGKKSSKEESKSA</sequence>
<evidence type="ECO:0000256" key="1">
    <source>
        <dbReference type="SAM" id="MobiDB-lite"/>
    </source>
</evidence>
<evidence type="ECO:0000313" key="3">
    <source>
        <dbReference type="Proteomes" id="UP000005149"/>
    </source>
</evidence>
<dbReference type="RefSeq" id="WP_005308316.1">
    <property type="nucleotide sequence ID" value="NZ_AOBN01000057.1"/>
</dbReference>
<dbReference type="HOGENOM" id="CLU_1727478_0_0_6"/>
<organism evidence="2 3">
    <name type="scientific">Aeromonas dhakensis</name>
    <dbReference type="NCBI Taxonomy" id="196024"/>
    <lineage>
        <taxon>Bacteria</taxon>
        <taxon>Pseudomonadati</taxon>
        <taxon>Pseudomonadota</taxon>
        <taxon>Gammaproteobacteria</taxon>
        <taxon>Aeromonadales</taxon>
        <taxon>Aeromonadaceae</taxon>
        <taxon>Aeromonas</taxon>
    </lineage>
</organism>
<comment type="caution">
    <text evidence="2">The sequence shown here is derived from an EMBL/GenBank/DDBJ whole genome shotgun (WGS) entry which is preliminary data.</text>
</comment>
<evidence type="ECO:0000313" key="2">
    <source>
        <dbReference type="EMBL" id="EKB26140.1"/>
    </source>
</evidence>
<dbReference type="EMBL" id="AGWR01000039">
    <property type="protein sequence ID" value="EKB26140.1"/>
    <property type="molecule type" value="Genomic_DNA"/>
</dbReference>
<dbReference type="Proteomes" id="UP000005149">
    <property type="component" value="Unassembled WGS sequence"/>
</dbReference>
<reference evidence="2 3" key="1">
    <citation type="submission" date="2012-06" db="EMBL/GenBank/DDBJ databases">
        <title>The Genome Sequence of Aeromonas hydrophila SSU.</title>
        <authorList>
            <consortium name="The Broad Institute Genome Sequencing Platform"/>
            <person name="Earl A."/>
            <person name="Ward D."/>
            <person name="Feldgarden M."/>
            <person name="Gevers D."/>
            <person name="Chopra A."/>
            <person name="Walker B."/>
            <person name="Young S.K."/>
            <person name="Zeng Q."/>
            <person name="Gargeya S."/>
            <person name="Fitzgerald M."/>
            <person name="Haas B."/>
            <person name="Abouelleil A."/>
            <person name="Alvarado L."/>
            <person name="Arachchi H.M."/>
            <person name="Berlin A.M."/>
            <person name="Chapman S.B."/>
            <person name="Goldberg J."/>
            <person name="Griggs A."/>
            <person name="Gujja S."/>
            <person name="Hansen M."/>
            <person name="Howarth C."/>
            <person name="Imamovic A."/>
            <person name="Larimer J."/>
            <person name="McCowan C."/>
            <person name="Montmayeur A."/>
            <person name="Murphy C."/>
            <person name="Neiman D."/>
            <person name="Pearson M."/>
            <person name="Priest M."/>
            <person name="Roberts A."/>
            <person name="Saif S."/>
            <person name="Shea T."/>
            <person name="Sisk P."/>
            <person name="Sykes S."/>
            <person name="Wortman J."/>
            <person name="Nusbaum C."/>
            <person name="Birren B."/>
        </authorList>
    </citation>
    <scope>NUCLEOTIDE SEQUENCE [LARGE SCALE GENOMIC DNA]</scope>
    <source>
        <strain evidence="2 3">SSU</strain>
    </source>
</reference>